<dbReference type="SUPFAM" id="SSF55186">
    <property type="entry name" value="ThrRS/AlaRS common domain"/>
    <property type="match status" value="1"/>
</dbReference>
<dbReference type="SUPFAM" id="SSF101353">
    <property type="entry name" value="Putative anticodon-binding domain of alanyl-tRNA synthetase (AlaRS)"/>
    <property type="match status" value="1"/>
</dbReference>
<keyword evidence="9 10" id="KW-0030">Aminoacyl-tRNA synthetase</keyword>
<feature type="coiled-coil region" evidence="11">
    <location>
        <begin position="1056"/>
        <end position="1083"/>
    </location>
</feature>
<dbReference type="Gene3D" id="3.30.930.10">
    <property type="entry name" value="Bira Bifunctional Protein, Domain 2"/>
    <property type="match status" value="2"/>
</dbReference>
<keyword evidence="6 10" id="KW-0067">ATP-binding</keyword>
<dbReference type="Proteomes" id="UP000288805">
    <property type="component" value="Unassembled WGS sequence"/>
</dbReference>
<sequence length="1211" mass="133797">MRRALCGGFAGRSSTASVAAAFVHSPPLPPPIRVSFFTYSSEAAVIGMAQKAVSEVEWPANKVRDTFINFFESKNHVDWKSSPVVPVNDPTLLFANAGMNQFKPIFLGTADPNTALSKLTRACNTQKCIRAGGKHNDLDDVGKDTYHHTFFEMLGNWSFGDYFKKEAIEWAWELLTKASQCLLYLALHCILIVNFHSFLSISRKQDEVYKLPTDRIYATYFGGDEKSGLSPDTEARDMWLKFLPPGHVLPFGCKLPASIATKIERLQRDFLWSGVGEGKRDHLVRWDVVCKPKEIGGLGFGNIYLRNLALLGKWLWSQMVTSLSLEGYCTSLSRVFLVYSVCGRKWGKNSVLRRFVVFPSKFVLNSQVPFKVKSFVWGIALWQAASIALIRVVWWEKNARIFEDKDNFWEMGDTGPCGPCTEIHFDRIGNRDAASLVNNDDPTCIEIWNLVFIQFNRESDGSLKSLPAKHVDTGMGFERLTSILQGKMSNYDTDVFLPIFDAIQQATGARPYSGKVGSDDADKVDMAYRVVADHIRTLSFAIADGSCPGNEGREYVLRRILRRAVRYGSEVLKAQEGFFNSFVNIVVKVMGDVFPELKQREVHIREIIAEEEASFGKTLLKGIEKFKKAAQEVQGKILNGQARGAFWPSGSVEVVHFVEFSILYFLFLTDAFVLWDTYGFPLDLTQLMAEERGLIVDVQGFNAALDEARERSRSAQNKQAGGTIVMDADATSALHKRGVAPTDDSFKFTWFQDHGSVIKAIYSGSEFLESASAGNEVGIVLETTSFYAEQGGQIFDTGSLEGTSGSFQVCNVQIYGGFILHIGSFTEASGRFSVGDKVICKVDYDRRKVIAPNHTCTHMLNFALREVLGNHVDQKGSIVLPEKLRFDFSHGKPVHPDHLRKIESIVNEQIDAELDVFSKDASLADAKSINGLRAVFGEVYPDPVRVVSIGQKVEDLLADPGNEKWLSISAELCGGTHISNTREAKAFALLSEEGIAKGIRRITAVTTDVAFKAIELARSLEQEVDDASKTEGISLEKKVASLRSRVDSAPIPAARKADLRAKISLLQDQVRKAQKKFAEENIQKAVKAATDMAQLAASDGKTFCISHVDVGLDTTAVREAVLKVIEQKGISVMIFSTDETTNKAVVYAGVPQKGDKAKQLEVSEWLTAALGPLKGRCGKGKGGLAQGQGTDASHVKEAMDVAENFASMKLR</sequence>
<dbReference type="Pfam" id="PF07973">
    <property type="entry name" value="tRNA_SAD"/>
    <property type="match status" value="1"/>
</dbReference>
<comment type="cofactor">
    <cofactor evidence="10">
        <name>Zn(2+)</name>
        <dbReference type="ChEBI" id="CHEBI:29105"/>
    </cofactor>
    <text evidence="10">Binds 1 zinc ion per subunit.</text>
</comment>
<keyword evidence="3 10" id="KW-0820">tRNA-binding</keyword>
<comment type="caution">
    <text evidence="13">The sequence shown here is derived from an EMBL/GenBank/DDBJ whole genome shotgun (WGS) entry which is preliminary data.</text>
</comment>
<evidence type="ECO:0000256" key="4">
    <source>
        <dbReference type="ARBA" id="ARBA00022598"/>
    </source>
</evidence>
<keyword evidence="4 10" id="KW-0436">Ligase</keyword>
<dbReference type="PANTHER" id="PTHR11777">
    <property type="entry name" value="ALANYL-TRNA SYNTHETASE"/>
    <property type="match status" value="1"/>
</dbReference>
<feature type="binding site" evidence="10">
    <location>
        <position position="854"/>
    </location>
    <ligand>
        <name>Zn(2+)</name>
        <dbReference type="ChEBI" id="CHEBI:29105"/>
    </ligand>
</feature>
<comment type="catalytic activity">
    <reaction evidence="10">
        <text>tRNA(Ala) + L-alanine + ATP = L-alanyl-tRNA(Ala) + AMP + diphosphate</text>
        <dbReference type="Rhea" id="RHEA:12540"/>
        <dbReference type="Rhea" id="RHEA-COMP:9657"/>
        <dbReference type="Rhea" id="RHEA-COMP:9923"/>
        <dbReference type="ChEBI" id="CHEBI:30616"/>
        <dbReference type="ChEBI" id="CHEBI:33019"/>
        <dbReference type="ChEBI" id="CHEBI:57972"/>
        <dbReference type="ChEBI" id="CHEBI:78442"/>
        <dbReference type="ChEBI" id="CHEBI:78497"/>
        <dbReference type="ChEBI" id="CHEBI:456215"/>
        <dbReference type="EC" id="6.1.1.7"/>
    </reaction>
</comment>
<dbReference type="Gene3D" id="3.10.310.40">
    <property type="match status" value="1"/>
</dbReference>
<dbReference type="PROSITE" id="PS50860">
    <property type="entry name" value="AA_TRNA_LIGASE_II_ALA"/>
    <property type="match status" value="1"/>
</dbReference>
<dbReference type="InterPro" id="IPR023033">
    <property type="entry name" value="Ala_tRNA_ligase_euk/bac"/>
</dbReference>
<dbReference type="HAMAP" id="MF_00036_B">
    <property type="entry name" value="Ala_tRNA_synth_B"/>
    <property type="match status" value="1"/>
</dbReference>
<comment type="similarity">
    <text evidence="1">Belongs to the class-II aminoacyl-tRNA synthetase family. Alax-L subfamily.</text>
</comment>
<evidence type="ECO:0000256" key="8">
    <source>
        <dbReference type="ARBA" id="ARBA00022917"/>
    </source>
</evidence>
<dbReference type="EMBL" id="QGNW01001326">
    <property type="protein sequence ID" value="RVW45477.1"/>
    <property type="molecule type" value="Genomic_DNA"/>
</dbReference>
<keyword evidence="10" id="KW-0479">Metal-binding</keyword>
<comment type="subcellular location">
    <subcellularLocation>
        <location evidence="10">Mitochondrion</location>
    </subcellularLocation>
    <subcellularLocation>
        <location evidence="10">Cytoplasm</location>
    </subcellularLocation>
</comment>
<dbReference type="GO" id="GO:0005739">
    <property type="term" value="C:mitochondrion"/>
    <property type="evidence" value="ECO:0007669"/>
    <property type="project" value="UniProtKB-SubCell"/>
</dbReference>
<dbReference type="SUPFAM" id="SSF55681">
    <property type="entry name" value="Class II aaRS and biotin synthetases"/>
    <property type="match status" value="2"/>
</dbReference>
<dbReference type="InterPro" id="IPR009000">
    <property type="entry name" value="Transl_B-barrel_sf"/>
</dbReference>
<feature type="domain" description="Alanyl-transfer RNA synthetases family profile" evidence="12">
    <location>
        <begin position="58"/>
        <end position="1016"/>
    </location>
</feature>
<dbReference type="InterPro" id="IPR018162">
    <property type="entry name" value="Ala-tRNA-ligase_IIc_anticod-bd"/>
</dbReference>
<dbReference type="GO" id="GO:0005524">
    <property type="term" value="F:ATP binding"/>
    <property type="evidence" value="ECO:0007669"/>
    <property type="project" value="UniProtKB-UniRule"/>
</dbReference>
<evidence type="ECO:0000256" key="5">
    <source>
        <dbReference type="ARBA" id="ARBA00022741"/>
    </source>
</evidence>
<dbReference type="GO" id="GO:0000049">
    <property type="term" value="F:tRNA binding"/>
    <property type="evidence" value="ECO:0007669"/>
    <property type="project" value="UniProtKB-KW"/>
</dbReference>
<gene>
    <name evidence="13" type="primary">ALATS_1</name>
    <name evidence="13" type="ORF">CK203_079766</name>
</gene>
<dbReference type="FunFam" id="3.30.980.10:FF:000004">
    <property type="entry name" value="Alanine--tRNA ligase, cytoplasmic"/>
    <property type="match status" value="1"/>
</dbReference>
<dbReference type="FunFam" id="3.10.310.40:FF:000003">
    <property type="entry name" value="Alanine--tRNA ligase"/>
    <property type="match status" value="1"/>
</dbReference>
<dbReference type="AlphaFoldDB" id="A0A438ECA0"/>
<dbReference type="SUPFAM" id="SSF50447">
    <property type="entry name" value="Translation proteins"/>
    <property type="match status" value="1"/>
</dbReference>
<dbReference type="SMART" id="SM00863">
    <property type="entry name" value="tRNA_SAD"/>
    <property type="match status" value="1"/>
</dbReference>
<organism evidence="13 14">
    <name type="scientific">Vitis vinifera</name>
    <name type="common">Grape</name>
    <dbReference type="NCBI Taxonomy" id="29760"/>
    <lineage>
        <taxon>Eukaryota</taxon>
        <taxon>Viridiplantae</taxon>
        <taxon>Streptophyta</taxon>
        <taxon>Embryophyta</taxon>
        <taxon>Tracheophyta</taxon>
        <taxon>Spermatophyta</taxon>
        <taxon>Magnoliopsida</taxon>
        <taxon>eudicotyledons</taxon>
        <taxon>Gunneridae</taxon>
        <taxon>Pentapetalae</taxon>
        <taxon>rosids</taxon>
        <taxon>Vitales</taxon>
        <taxon>Vitaceae</taxon>
        <taxon>Viteae</taxon>
        <taxon>Vitis</taxon>
    </lineage>
</organism>
<keyword evidence="10" id="KW-0862">Zinc</keyword>
<feature type="binding site" evidence="10">
    <location>
        <position position="973"/>
    </location>
    <ligand>
        <name>Zn(2+)</name>
        <dbReference type="ChEBI" id="CHEBI:29105"/>
    </ligand>
</feature>
<feature type="binding site" evidence="10">
    <location>
        <position position="977"/>
    </location>
    <ligand>
        <name>Zn(2+)</name>
        <dbReference type="ChEBI" id="CHEBI:29105"/>
    </ligand>
</feature>
<protein>
    <recommendedName>
        <fullName evidence="10">Alanine--tRNA ligase</fullName>
        <ecNumber evidence="10">6.1.1.7</ecNumber>
    </recommendedName>
    <alternativeName>
        <fullName evidence="10">Alanyl-tRNA synthetase</fullName>
        <shortName evidence="10">AlaRS</shortName>
    </alternativeName>
</protein>
<keyword evidence="11" id="KW-0175">Coiled coil</keyword>
<evidence type="ECO:0000313" key="14">
    <source>
        <dbReference type="Proteomes" id="UP000288805"/>
    </source>
</evidence>
<comment type="domain">
    <text evidence="10">Consists of three domains; the N-terminal catalytic domain, the editing domain and the C-terminal C-Ala domain. The editing domain removes incorrectly charged amino acids, while the C-Ala domain, along with tRNA(Ala), serves as a bridge to cooperatively bring together the editing and aminoacylation centers thus stimulating deacylation of misacylated tRNAs.</text>
</comment>
<keyword evidence="10" id="KW-0496">Mitochondrion</keyword>
<evidence type="ECO:0000259" key="12">
    <source>
        <dbReference type="PROSITE" id="PS50860"/>
    </source>
</evidence>
<dbReference type="InterPro" id="IPR018163">
    <property type="entry name" value="Thr/Ala-tRNA-synth_IIc_edit"/>
</dbReference>
<evidence type="ECO:0000313" key="13">
    <source>
        <dbReference type="EMBL" id="RVW45477.1"/>
    </source>
</evidence>
<dbReference type="InterPro" id="IPR012947">
    <property type="entry name" value="tRNA_SAD"/>
</dbReference>
<keyword evidence="7 10" id="KW-0694">RNA-binding</keyword>
<name>A0A438ECA0_VITVI</name>
<dbReference type="Pfam" id="PF01411">
    <property type="entry name" value="tRNA-synt_2c"/>
    <property type="match status" value="3"/>
</dbReference>
<evidence type="ECO:0000256" key="3">
    <source>
        <dbReference type="ARBA" id="ARBA00022555"/>
    </source>
</evidence>
<dbReference type="InterPro" id="IPR018164">
    <property type="entry name" value="Ala-tRNA-synth_IIc_N"/>
</dbReference>
<proteinExistence type="inferred from homology"/>
<accession>A0A438ECA0</accession>
<dbReference type="InterPro" id="IPR003156">
    <property type="entry name" value="DHHA1_dom"/>
</dbReference>
<evidence type="ECO:0000256" key="11">
    <source>
        <dbReference type="SAM" id="Coils"/>
    </source>
</evidence>
<keyword evidence="2 10" id="KW-0963">Cytoplasm</keyword>
<dbReference type="FunFam" id="2.40.30.130:FF:000004">
    <property type="entry name" value="Alanine--tRNA ligase"/>
    <property type="match status" value="1"/>
</dbReference>
<feature type="binding site" evidence="10">
    <location>
        <position position="858"/>
    </location>
    <ligand>
        <name>Zn(2+)</name>
        <dbReference type="ChEBI" id="CHEBI:29105"/>
    </ligand>
</feature>
<dbReference type="CDD" id="cd00673">
    <property type="entry name" value="AlaRS_core"/>
    <property type="match status" value="1"/>
</dbReference>
<evidence type="ECO:0000256" key="2">
    <source>
        <dbReference type="ARBA" id="ARBA00022490"/>
    </source>
</evidence>
<dbReference type="EC" id="6.1.1.7" evidence="10"/>
<dbReference type="GO" id="GO:0070143">
    <property type="term" value="P:mitochondrial alanyl-tRNA aminoacylation"/>
    <property type="evidence" value="ECO:0007669"/>
    <property type="project" value="UniProtKB-UniRule"/>
</dbReference>
<evidence type="ECO:0000256" key="6">
    <source>
        <dbReference type="ARBA" id="ARBA00022840"/>
    </source>
</evidence>
<dbReference type="Pfam" id="PF02272">
    <property type="entry name" value="DHHA1"/>
    <property type="match status" value="1"/>
</dbReference>
<dbReference type="GO" id="GO:0004813">
    <property type="term" value="F:alanine-tRNA ligase activity"/>
    <property type="evidence" value="ECO:0007669"/>
    <property type="project" value="UniProtKB-UniRule"/>
</dbReference>
<dbReference type="InterPro" id="IPR045864">
    <property type="entry name" value="aa-tRNA-synth_II/BPL/LPL"/>
</dbReference>
<keyword evidence="8 10" id="KW-0648">Protein biosynthesis</keyword>
<evidence type="ECO:0000256" key="1">
    <source>
        <dbReference type="ARBA" id="ARBA00008429"/>
    </source>
</evidence>
<dbReference type="InterPro" id="IPR050058">
    <property type="entry name" value="Ala-tRNA_ligase"/>
</dbReference>
<dbReference type="GO" id="GO:0008270">
    <property type="term" value="F:zinc ion binding"/>
    <property type="evidence" value="ECO:0007669"/>
    <property type="project" value="UniProtKB-UniRule"/>
</dbReference>
<keyword evidence="5 10" id="KW-0547">Nucleotide-binding</keyword>
<dbReference type="InterPro" id="IPR018165">
    <property type="entry name" value="Ala-tRNA-synth_IIc_core"/>
</dbReference>
<evidence type="ECO:0000256" key="7">
    <source>
        <dbReference type="ARBA" id="ARBA00022884"/>
    </source>
</evidence>
<dbReference type="Gene3D" id="2.40.30.130">
    <property type="match status" value="1"/>
</dbReference>
<dbReference type="PANTHER" id="PTHR11777:SF9">
    <property type="entry name" value="ALANINE--TRNA LIGASE, CYTOPLASMIC"/>
    <property type="match status" value="1"/>
</dbReference>
<evidence type="ECO:0000256" key="9">
    <source>
        <dbReference type="ARBA" id="ARBA00023146"/>
    </source>
</evidence>
<dbReference type="Gene3D" id="3.30.980.10">
    <property type="entry name" value="Threonyl-trna Synthetase, Chain A, domain 2"/>
    <property type="match status" value="1"/>
</dbReference>
<evidence type="ECO:0000256" key="10">
    <source>
        <dbReference type="HAMAP-Rule" id="MF_03133"/>
    </source>
</evidence>
<reference evidence="13 14" key="1">
    <citation type="journal article" date="2018" name="PLoS Genet.">
        <title>Population sequencing reveals clonal diversity and ancestral inbreeding in the grapevine cultivar Chardonnay.</title>
        <authorList>
            <person name="Roach M.J."/>
            <person name="Johnson D.L."/>
            <person name="Bohlmann J."/>
            <person name="van Vuuren H.J."/>
            <person name="Jones S.J."/>
            <person name="Pretorius I.S."/>
            <person name="Schmidt S.A."/>
            <person name="Borneman A.R."/>
        </authorList>
    </citation>
    <scope>NUCLEOTIDE SEQUENCE [LARGE SCALE GENOMIC DNA]</scope>
    <source>
        <strain evidence="14">cv. Chardonnay</strain>
        <tissue evidence="13">Leaf</tissue>
    </source>
</reference>
<comment type="subunit">
    <text evidence="10">Monomer.</text>
</comment>
<comment type="function">
    <text evidence="10">Catalyzes the attachment of alanine to tRNA(Ala) in a two-step reaction: alanine is first activated by ATP to form Ala-AMP and then transferred to the acceptor end of tRNA(Ala). Also edits incorrectly charged tRNA(Ala) via its editing domain.</text>
</comment>